<feature type="transmembrane region" description="Helical" evidence="7">
    <location>
        <begin position="120"/>
        <end position="149"/>
    </location>
</feature>
<feature type="transmembrane region" description="Helical" evidence="7">
    <location>
        <begin position="95"/>
        <end position="114"/>
    </location>
</feature>
<dbReference type="PANTHER" id="PTHR10332:SF88">
    <property type="entry name" value="EQUILIBRATIVE NUCLEOSIDE TRANSPORTER 1, ISOFORM A"/>
    <property type="match status" value="1"/>
</dbReference>
<feature type="transmembrane region" description="Helical" evidence="7">
    <location>
        <begin position="7"/>
        <end position="26"/>
    </location>
</feature>
<dbReference type="Pfam" id="PF01733">
    <property type="entry name" value="Nucleoside_tran"/>
    <property type="match status" value="1"/>
</dbReference>
<dbReference type="PANTHER" id="PTHR10332">
    <property type="entry name" value="EQUILIBRATIVE NUCLEOSIDE TRANSPORTER"/>
    <property type="match status" value="1"/>
</dbReference>
<feature type="transmembrane region" description="Helical" evidence="7">
    <location>
        <begin position="65"/>
        <end position="83"/>
    </location>
</feature>
<sequence length="409" mass="45907">MKFQEFSAYSCFMMVSMTSFLPWNLFMNAHEYFNHKLRNTTADTYNGSILPFEDETALQRSYEGWVTFISGISCLIGSGFNSLTTSRLSNSFRVCLGHLTTVCALLPTFILTFIDSDESQFVFFCITMFLAALASFGSMGLIASGILGLAARFPANCVQAVMLGQAVAGLLCSLLSIFCQALTTNAVLNGRFFFGIAFTWTTISVFVYIVLVRSSSITALMSDDRESYVDQFQQRLLTDQDYWEEEEQYEEGSPDDSLSLRPFEEESFIKDARTIITQAKMELLTGFIVIFITLSAFPALASLVRSTSSNKIWKSYFTSVACFLLFNCGDVFGRVLSAVIGLRRNKLFVFAILRALFVPLLFFSNIRPRHHSRTFIDDDLLFILFMSLFSTTNGFIFSAAGISATRFAF</sequence>
<feature type="transmembrane region" description="Helical" evidence="7">
    <location>
        <begin position="161"/>
        <end position="186"/>
    </location>
</feature>
<evidence type="ECO:0000256" key="3">
    <source>
        <dbReference type="ARBA" id="ARBA00022448"/>
    </source>
</evidence>
<keyword evidence="9" id="KW-1185">Reference proteome</keyword>
<feature type="transmembrane region" description="Helical" evidence="7">
    <location>
        <begin position="192"/>
        <end position="211"/>
    </location>
</feature>
<reference evidence="8 9" key="1">
    <citation type="submission" date="2024-08" db="EMBL/GenBank/DDBJ databases">
        <title>Gnathostoma spinigerum genome.</title>
        <authorList>
            <person name="Gonzalez-Bertolin B."/>
            <person name="Monzon S."/>
            <person name="Zaballos A."/>
            <person name="Jimenez P."/>
            <person name="Dekumyoy P."/>
            <person name="Varona S."/>
            <person name="Cuesta I."/>
            <person name="Sumanam S."/>
            <person name="Adisakwattana P."/>
            <person name="Gasser R.B."/>
            <person name="Hernandez-Gonzalez A."/>
            <person name="Young N.D."/>
            <person name="Perteguer M.J."/>
        </authorList>
    </citation>
    <scope>NUCLEOTIDE SEQUENCE [LARGE SCALE GENOMIC DNA]</scope>
    <source>
        <strain evidence="8">AL3</strain>
        <tissue evidence="8">Liver</tissue>
    </source>
</reference>
<gene>
    <name evidence="8" type="ORF">AB6A40_002394</name>
</gene>
<proteinExistence type="inferred from homology"/>
<evidence type="ECO:0000256" key="2">
    <source>
        <dbReference type="ARBA" id="ARBA00007965"/>
    </source>
</evidence>
<accession>A0ABD6E7L8</accession>
<feature type="transmembrane region" description="Helical" evidence="7">
    <location>
        <begin position="316"/>
        <end position="335"/>
    </location>
</feature>
<dbReference type="GO" id="GO:0016020">
    <property type="term" value="C:membrane"/>
    <property type="evidence" value="ECO:0007669"/>
    <property type="project" value="UniProtKB-SubCell"/>
</dbReference>
<dbReference type="PIRSF" id="PIRSF016379">
    <property type="entry name" value="ENT"/>
    <property type="match status" value="1"/>
</dbReference>
<keyword evidence="3" id="KW-0813">Transport</keyword>
<comment type="caution">
    <text evidence="8">The sequence shown here is derived from an EMBL/GenBank/DDBJ whole genome shotgun (WGS) entry which is preliminary data.</text>
</comment>
<protein>
    <submittedName>
        <fullName evidence="8">Uncharacterized protein</fullName>
    </submittedName>
</protein>
<dbReference type="InterPro" id="IPR036259">
    <property type="entry name" value="MFS_trans_sf"/>
</dbReference>
<comment type="similarity">
    <text evidence="2">Belongs to the SLC29A/ENT transporter (TC 2.A.57) family.</text>
</comment>
<dbReference type="AlphaFoldDB" id="A0ABD6E7L8"/>
<feature type="transmembrane region" description="Helical" evidence="7">
    <location>
        <begin position="347"/>
        <end position="368"/>
    </location>
</feature>
<evidence type="ECO:0000313" key="9">
    <source>
        <dbReference type="Proteomes" id="UP001608902"/>
    </source>
</evidence>
<keyword evidence="4 7" id="KW-0812">Transmembrane</keyword>
<dbReference type="SUPFAM" id="SSF103473">
    <property type="entry name" value="MFS general substrate transporter"/>
    <property type="match status" value="1"/>
</dbReference>
<feature type="transmembrane region" description="Helical" evidence="7">
    <location>
        <begin position="283"/>
        <end position="304"/>
    </location>
</feature>
<keyword evidence="6 7" id="KW-0472">Membrane</keyword>
<organism evidence="8 9">
    <name type="scientific">Gnathostoma spinigerum</name>
    <dbReference type="NCBI Taxonomy" id="75299"/>
    <lineage>
        <taxon>Eukaryota</taxon>
        <taxon>Metazoa</taxon>
        <taxon>Ecdysozoa</taxon>
        <taxon>Nematoda</taxon>
        <taxon>Chromadorea</taxon>
        <taxon>Rhabditida</taxon>
        <taxon>Spirurina</taxon>
        <taxon>Gnathostomatomorpha</taxon>
        <taxon>Gnathostomatoidea</taxon>
        <taxon>Gnathostomatidae</taxon>
        <taxon>Gnathostoma</taxon>
    </lineage>
</organism>
<evidence type="ECO:0000256" key="1">
    <source>
        <dbReference type="ARBA" id="ARBA00004141"/>
    </source>
</evidence>
<keyword evidence="5 7" id="KW-1133">Transmembrane helix</keyword>
<dbReference type="GO" id="GO:0015858">
    <property type="term" value="P:nucleoside transport"/>
    <property type="evidence" value="ECO:0007669"/>
    <property type="project" value="UniProtKB-ARBA"/>
</dbReference>
<evidence type="ECO:0000256" key="7">
    <source>
        <dbReference type="SAM" id="Phobius"/>
    </source>
</evidence>
<dbReference type="EMBL" id="JBGFUD010001062">
    <property type="protein sequence ID" value="MFH4975685.1"/>
    <property type="molecule type" value="Genomic_DNA"/>
</dbReference>
<evidence type="ECO:0000313" key="8">
    <source>
        <dbReference type="EMBL" id="MFH4975685.1"/>
    </source>
</evidence>
<comment type="subcellular location">
    <subcellularLocation>
        <location evidence="1">Membrane</location>
        <topology evidence="1">Multi-pass membrane protein</topology>
    </subcellularLocation>
</comment>
<feature type="transmembrane region" description="Helical" evidence="7">
    <location>
        <begin position="380"/>
        <end position="402"/>
    </location>
</feature>
<evidence type="ECO:0000256" key="5">
    <source>
        <dbReference type="ARBA" id="ARBA00022989"/>
    </source>
</evidence>
<dbReference type="InterPro" id="IPR002259">
    <property type="entry name" value="Eqnu_transpt"/>
</dbReference>
<dbReference type="PRINTS" id="PR01130">
    <property type="entry name" value="DERENTRNSPRT"/>
</dbReference>
<dbReference type="Proteomes" id="UP001608902">
    <property type="component" value="Unassembled WGS sequence"/>
</dbReference>
<dbReference type="GO" id="GO:0022857">
    <property type="term" value="F:transmembrane transporter activity"/>
    <property type="evidence" value="ECO:0007669"/>
    <property type="project" value="UniProtKB-ARBA"/>
</dbReference>
<name>A0ABD6E7L8_9BILA</name>
<evidence type="ECO:0000256" key="6">
    <source>
        <dbReference type="ARBA" id="ARBA00023136"/>
    </source>
</evidence>
<evidence type="ECO:0000256" key="4">
    <source>
        <dbReference type="ARBA" id="ARBA00022692"/>
    </source>
</evidence>